<evidence type="ECO:0000313" key="2">
    <source>
        <dbReference type="Proteomes" id="UP000176355"/>
    </source>
</evidence>
<dbReference type="Gene3D" id="3.40.50.2000">
    <property type="entry name" value="Glycogen Phosphorylase B"/>
    <property type="match status" value="1"/>
</dbReference>
<comment type="caution">
    <text evidence="1">The sequence shown here is derived from an EMBL/GenBank/DDBJ whole genome shotgun (WGS) entry which is preliminary data.</text>
</comment>
<protein>
    <recommendedName>
        <fullName evidence="3">Lipid-A-disaccharide synthase</fullName>
    </recommendedName>
</protein>
<dbReference type="Proteomes" id="UP000176355">
    <property type="component" value="Unassembled WGS sequence"/>
</dbReference>
<proteinExistence type="predicted"/>
<dbReference type="EMBL" id="MHSL01000009">
    <property type="protein sequence ID" value="OHA44139.1"/>
    <property type="molecule type" value="Genomic_DNA"/>
</dbReference>
<gene>
    <name evidence="1" type="ORF">A3G03_00400</name>
</gene>
<reference evidence="1 2" key="1">
    <citation type="journal article" date="2016" name="Nat. Commun.">
        <title>Thousands of microbial genomes shed light on interconnected biogeochemical processes in an aquifer system.</title>
        <authorList>
            <person name="Anantharaman K."/>
            <person name="Brown C.T."/>
            <person name="Hug L.A."/>
            <person name="Sharon I."/>
            <person name="Castelle C.J."/>
            <person name="Probst A.J."/>
            <person name="Thomas B.C."/>
            <person name="Singh A."/>
            <person name="Wilkins M.J."/>
            <person name="Karaoz U."/>
            <person name="Brodie E.L."/>
            <person name="Williams K.H."/>
            <person name="Hubbard S.S."/>
            <person name="Banfield J.F."/>
        </authorList>
    </citation>
    <scope>NUCLEOTIDE SEQUENCE [LARGE SCALE GENOMIC DNA]</scope>
</reference>
<organism evidence="1 2">
    <name type="scientific">Candidatus Taylorbacteria bacterium RIFCSPLOWO2_12_FULL_44_15c</name>
    <dbReference type="NCBI Taxonomy" id="1802333"/>
    <lineage>
        <taxon>Bacteria</taxon>
        <taxon>Candidatus Tayloriibacteriota</taxon>
    </lineage>
</organism>
<sequence>MKKQYMVYAVAGDIGGAKETKLAIDALQRMMPDVQVKWFVDPSPRAQAGEKVLNPVGISYERRMPSADDRADLLVYGASATAFEAQVEWAKWAGSQNIPAIGVNDFYSTINRHPAPSTVITALDEQDAAITRSVRTDVEVVVVGKPSFAQSVRPLIARKNEIRAEVRSKLDIMDNEFMILVSPGSEVEIFSAHLEAVRQTAEKLQSRKVVFVPRAHPKLLALAEGKQCAEQKVAELSANAKVIADSADVVKDLAQVVLASDLMLCTWGSTDQFTAALAGIPVVLFLFPDESAKRKTTGYIDGVPPLIRAHAGWGAATPKQLTEQVDDVLFDPVSARKSVETGAVAFQPLIRPGAAERIAQVIADRLLGF</sequence>
<dbReference type="SUPFAM" id="SSF53756">
    <property type="entry name" value="UDP-Glycosyltransferase/glycogen phosphorylase"/>
    <property type="match status" value="1"/>
</dbReference>
<evidence type="ECO:0008006" key="3">
    <source>
        <dbReference type="Google" id="ProtNLM"/>
    </source>
</evidence>
<accession>A0A1G2P8V2</accession>
<name>A0A1G2P8V2_9BACT</name>
<evidence type="ECO:0000313" key="1">
    <source>
        <dbReference type="EMBL" id="OHA44139.1"/>
    </source>
</evidence>
<dbReference type="AlphaFoldDB" id="A0A1G2P8V2"/>